<keyword evidence="14" id="KW-0812">Transmembrane</keyword>
<dbReference type="FunFam" id="1.10.3810.10:FF:000001">
    <property type="entry name" value="Penicillin-binding protein 1A"/>
    <property type="match status" value="1"/>
</dbReference>
<dbReference type="GO" id="GO:0009252">
    <property type="term" value="P:peptidoglycan biosynthetic process"/>
    <property type="evidence" value="ECO:0007669"/>
    <property type="project" value="UniProtKB-KW"/>
</dbReference>
<dbReference type="RefSeq" id="WP_073599349.1">
    <property type="nucleotide sequence ID" value="NZ_MRCB01000009.1"/>
</dbReference>
<feature type="domain" description="Glycosyl transferase family 51" evidence="16">
    <location>
        <begin position="81"/>
        <end position="256"/>
    </location>
</feature>
<comment type="similarity">
    <text evidence="2">In the N-terminal section; belongs to the glycosyltransferase 51 family.</text>
</comment>
<accession>A0A1U7HIR2</accession>
<dbReference type="Pfam" id="PF00912">
    <property type="entry name" value="Transgly"/>
    <property type="match status" value="1"/>
</dbReference>
<dbReference type="STRING" id="1921803.NIES593_09460"/>
<evidence type="ECO:0000256" key="12">
    <source>
        <dbReference type="ARBA" id="ARBA00034000"/>
    </source>
</evidence>
<evidence type="ECO:0000256" key="10">
    <source>
        <dbReference type="ARBA" id="ARBA00023268"/>
    </source>
</evidence>
<evidence type="ECO:0000256" key="9">
    <source>
        <dbReference type="ARBA" id="ARBA00022984"/>
    </source>
</evidence>
<keyword evidence="9" id="KW-0573">Peptidoglycan synthesis</keyword>
<evidence type="ECO:0000259" key="16">
    <source>
        <dbReference type="Pfam" id="PF00912"/>
    </source>
</evidence>
<evidence type="ECO:0000256" key="8">
    <source>
        <dbReference type="ARBA" id="ARBA00022960"/>
    </source>
</evidence>
<keyword evidence="6" id="KW-0808">Transferase</keyword>
<evidence type="ECO:0000256" key="14">
    <source>
        <dbReference type="SAM" id="Phobius"/>
    </source>
</evidence>
<sequence>MSSSTIGQKEKRKRSLPLSFLVKSNVARAAGATILGTTMLASVVVAGAMVGLAISFRNLPDVRLLRTYVPTETSYIYDVKGKLLSSLHGEAHRRLVRLNQVSPDLKRAVLAIEDSHFYHHYGINPTSIGRALLVNFKSGGVEEGASTLTMQLVKNIFLSHERTYSRKLAEAVLAIRVEQIFSKDQILEMYLNNIYWGHNNYGAQTAAESYFNKPASQLTLAESAMMAGLIQAPEVYSPLRNYKAAKERQALVLARMRDLGWITAEQEKAALNQKLAIGKQTAWQGSKLPFVTDAVIQELNRRFGPETVLKGGMRVQTTIDYDMQKKAEATVQRAYRTLRGRGLAAKNLQIALVAVDPRTHFVKALVGGVDYSKSQLNRATQSRRQPGSAFKPFVYYTAFASGRYTPDSIVNDAPISIRDGSIFYRPKNYGGKYSGSMSLRTALTQSTNIPAVILGQRVGVDKVVEVCRRLGFKSPLLAVPSLPLGSVDVTPLEMAGAYATFASNGWYSDPTVIVRVTDSQGNVMLDNTPKPKLVLDPWATASLTSVLQGVIASGTARSAAIGRPAAGKTGTTDSERNVWFVGYVPQLSTAVWIGDDTNRTLGKGITGGHYAAPIWRDFMIQALKNEPVLYFPSAAKFPRPSSK</sequence>
<keyword evidence="10" id="KW-0511">Multifunctional enzyme</keyword>
<name>A0A1U7HIR2_9CYAN</name>
<dbReference type="Gene3D" id="3.40.710.10">
    <property type="entry name" value="DD-peptidase/beta-lactamase superfamily"/>
    <property type="match status" value="1"/>
</dbReference>
<organism evidence="17 18">
    <name type="scientific">Hydrococcus rivularis NIES-593</name>
    <dbReference type="NCBI Taxonomy" id="1921803"/>
    <lineage>
        <taxon>Bacteria</taxon>
        <taxon>Bacillati</taxon>
        <taxon>Cyanobacteriota</taxon>
        <taxon>Cyanophyceae</taxon>
        <taxon>Pleurocapsales</taxon>
        <taxon>Hydrococcaceae</taxon>
        <taxon>Hydrococcus</taxon>
    </lineage>
</organism>
<dbReference type="PANTHER" id="PTHR32282:SF33">
    <property type="entry name" value="PEPTIDOGLYCAN GLYCOSYLTRANSFERASE"/>
    <property type="match status" value="1"/>
</dbReference>
<evidence type="ECO:0000256" key="2">
    <source>
        <dbReference type="ARBA" id="ARBA00007739"/>
    </source>
</evidence>
<dbReference type="SUPFAM" id="SSF56601">
    <property type="entry name" value="beta-lactamase/transpeptidase-like"/>
    <property type="match status" value="1"/>
</dbReference>
<dbReference type="NCBIfam" id="TIGR02074">
    <property type="entry name" value="PBP_1a_fam"/>
    <property type="match status" value="1"/>
</dbReference>
<dbReference type="SUPFAM" id="SSF53955">
    <property type="entry name" value="Lysozyme-like"/>
    <property type="match status" value="1"/>
</dbReference>
<dbReference type="GO" id="GO:0006508">
    <property type="term" value="P:proteolysis"/>
    <property type="evidence" value="ECO:0007669"/>
    <property type="project" value="UniProtKB-KW"/>
</dbReference>
<dbReference type="InterPro" id="IPR012338">
    <property type="entry name" value="Beta-lactam/transpept-like"/>
</dbReference>
<evidence type="ECO:0000259" key="15">
    <source>
        <dbReference type="Pfam" id="PF00905"/>
    </source>
</evidence>
<evidence type="ECO:0000256" key="3">
    <source>
        <dbReference type="ARBA" id="ARBA00022645"/>
    </source>
</evidence>
<dbReference type="PANTHER" id="PTHR32282">
    <property type="entry name" value="BINDING PROTEIN TRANSPEPTIDASE, PUTATIVE-RELATED"/>
    <property type="match status" value="1"/>
</dbReference>
<comment type="catalytic activity">
    <reaction evidence="13">
        <text>[GlcNAc-(1-&gt;4)-Mur2Ac(oyl-L-Ala-gamma-D-Glu-L-Lys-D-Ala-D-Ala)](n)-di-trans,octa-cis-undecaprenyl diphosphate + beta-D-GlcNAc-(1-&gt;4)-Mur2Ac(oyl-L-Ala-gamma-D-Glu-L-Lys-D-Ala-D-Ala)-di-trans,octa-cis-undecaprenyl diphosphate = [GlcNAc-(1-&gt;4)-Mur2Ac(oyl-L-Ala-gamma-D-Glu-L-Lys-D-Ala-D-Ala)](n+1)-di-trans,octa-cis-undecaprenyl diphosphate + di-trans,octa-cis-undecaprenyl diphosphate + H(+)</text>
        <dbReference type="Rhea" id="RHEA:23708"/>
        <dbReference type="Rhea" id="RHEA-COMP:9602"/>
        <dbReference type="Rhea" id="RHEA-COMP:9603"/>
        <dbReference type="ChEBI" id="CHEBI:15378"/>
        <dbReference type="ChEBI" id="CHEBI:58405"/>
        <dbReference type="ChEBI" id="CHEBI:60033"/>
        <dbReference type="ChEBI" id="CHEBI:78435"/>
        <dbReference type="EC" id="2.4.99.28"/>
    </reaction>
</comment>
<evidence type="ECO:0000256" key="5">
    <source>
        <dbReference type="ARBA" id="ARBA00022676"/>
    </source>
</evidence>
<gene>
    <name evidence="17" type="ORF">NIES593_09460</name>
</gene>
<dbReference type="FunFam" id="3.40.710.10:FF:000028">
    <property type="entry name" value="Penicillin-binding protein 1A"/>
    <property type="match status" value="1"/>
</dbReference>
<dbReference type="GO" id="GO:0008360">
    <property type="term" value="P:regulation of cell shape"/>
    <property type="evidence" value="ECO:0007669"/>
    <property type="project" value="UniProtKB-KW"/>
</dbReference>
<comment type="catalytic activity">
    <reaction evidence="12">
        <text>Preferential cleavage: (Ac)2-L-Lys-D-Ala-|-D-Ala. Also transpeptidation of peptidyl-alanyl moieties that are N-acyl substituents of D-alanine.</text>
        <dbReference type="EC" id="3.4.16.4"/>
    </reaction>
</comment>
<dbReference type="InterPro" id="IPR050396">
    <property type="entry name" value="Glycosyltr_51/Transpeptidase"/>
</dbReference>
<keyword evidence="5" id="KW-0328">Glycosyltransferase</keyword>
<keyword evidence="14" id="KW-0472">Membrane</keyword>
<keyword evidence="3" id="KW-0121">Carboxypeptidase</keyword>
<dbReference type="GO" id="GO:0071555">
    <property type="term" value="P:cell wall organization"/>
    <property type="evidence" value="ECO:0007669"/>
    <property type="project" value="UniProtKB-KW"/>
</dbReference>
<keyword evidence="11" id="KW-0961">Cell wall biogenesis/degradation</keyword>
<dbReference type="GO" id="GO:0030288">
    <property type="term" value="C:outer membrane-bounded periplasmic space"/>
    <property type="evidence" value="ECO:0007669"/>
    <property type="project" value="TreeGrafter"/>
</dbReference>
<keyword evidence="18" id="KW-1185">Reference proteome</keyword>
<evidence type="ECO:0000256" key="4">
    <source>
        <dbReference type="ARBA" id="ARBA00022670"/>
    </source>
</evidence>
<keyword evidence="8" id="KW-0133">Cell shape</keyword>
<dbReference type="Pfam" id="PF00905">
    <property type="entry name" value="Transpeptidase"/>
    <property type="match status" value="1"/>
</dbReference>
<dbReference type="Gene3D" id="1.10.3810.10">
    <property type="entry name" value="Biosynthetic peptidoglycan transglycosylase-like"/>
    <property type="match status" value="1"/>
</dbReference>
<proteinExistence type="inferred from homology"/>
<evidence type="ECO:0000256" key="13">
    <source>
        <dbReference type="ARBA" id="ARBA00049902"/>
    </source>
</evidence>
<dbReference type="InterPro" id="IPR001460">
    <property type="entry name" value="PCN-bd_Tpept"/>
</dbReference>
<dbReference type="Proteomes" id="UP000186868">
    <property type="component" value="Unassembled WGS sequence"/>
</dbReference>
<dbReference type="InterPro" id="IPR036950">
    <property type="entry name" value="PBP_transglycosylase"/>
</dbReference>
<dbReference type="GO" id="GO:0009002">
    <property type="term" value="F:serine-type D-Ala-D-Ala carboxypeptidase activity"/>
    <property type="evidence" value="ECO:0007669"/>
    <property type="project" value="UniProtKB-EC"/>
</dbReference>
<evidence type="ECO:0000256" key="11">
    <source>
        <dbReference type="ARBA" id="ARBA00023316"/>
    </source>
</evidence>
<comment type="caution">
    <text evidence="17">The sequence shown here is derived from an EMBL/GenBank/DDBJ whole genome shotgun (WGS) entry which is preliminary data.</text>
</comment>
<keyword evidence="14" id="KW-1133">Transmembrane helix</keyword>
<protein>
    <submittedName>
        <fullName evidence="17">Penicillin-binding protein</fullName>
    </submittedName>
</protein>
<comment type="similarity">
    <text evidence="1">In the C-terminal section; belongs to the transpeptidase family.</text>
</comment>
<evidence type="ECO:0000256" key="6">
    <source>
        <dbReference type="ARBA" id="ARBA00022679"/>
    </source>
</evidence>
<dbReference type="EMBL" id="MRCB01000009">
    <property type="protein sequence ID" value="OKH23449.1"/>
    <property type="molecule type" value="Genomic_DNA"/>
</dbReference>
<reference evidence="17 18" key="1">
    <citation type="submission" date="2016-11" db="EMBL/GenBank/DDBJ databases">
        <title>Draft Genome Sequences of Nine Cyanobacterial Strains from Diverse Habitats.</title>
        <authorList>
            <person name="Zhu T."/>
            <person name="Hou S."/>
            <person name="Lu X."/>
            <person name="Hess W.R."/>
        </authorList>
    </citation>
    <scope>NUCLEOTIDE SEQUENCE [LARGE SCALE GENOMIC DNA]</scope>
    <source>
        <strain evidence="17 18">NIES-593</strain>
    </source>
</reference>
<dbReference type="InterPro" id="IPR023346">
    <property type="entry name" value="Lysozyme-like_dom_sf"/>
</dbReference>
<feature type="transmembrane region" description="Helical" evidence="14">
    <location>
        <begin position="39"/>
        <end position="56"/>
    </location>
</feature>
<evidence type="ECO:0000256" key="7">
    <source>
        <dbReference type="ARBA" id="ARBA00022801"/>
    </source>
</evidence>
<dbReference type="GO" id="GO:0008955">
    <property type="term" value="F:peptidoglycan glycosyltransferase activity"/>
    <property type="evidence" value="ECO:0007669"/>
    <property type="project" value="UniProtKB-EC"/>
</dbReference>
<dbReference type="InterPro" id="IPR001264">
    <property type="entry name" value="Glyco_trans_51"/>
</dbReference>
<evidence type="ECO:0000256" key="1">
    <source>
        <dbReference type="ARBA" id="ARBA00007090"/>
    </source>
</evidence>
<dbReference type="AlphaFoldDB" id="A0A1U7HIR2"/>
<keyword evidence="7" id="KW-0378">Hydrolase</keyword>
<dbReference type="GO" id="GO:0008658">
    <property type="term" value="F:penicillin binding"/>
    <property type="evidence" value="ECO:0007669"/>
    <property type="project" value="InterPro"/>
</dbReference>
<dbReference type="OrthoDB" id="9766909at2"/>
<evidence type="ECO:0000313" key="18">
    <source>
        <dbReference type="Proteomes" id="UP000186868"/>
    </source>
</evidence>
<evidence type="ECO:0000313" key="17">
    <source>
        <dbReference type="EMBL" id="OKH23449.1"/>
    </source>
</evidence>
<keyword evidence="4" id="KW-0645">Protease</keyword>
<feature type="domain" description="Penicillin-binding protein transpeptidase" evidence="15">
    <location>
        <begin position="351"/>
        <end position="619"/>
    </location>
</feature>